<evidence type="ECO:0000313" key="4">
    <source>
        <dbReference type="Proteomes" id="UP000029392"/>
    </source>
</evidence>
<keyword evidence="1" id="KW-0812">Transmembrane</keyword>
<dbReference type="InterPro" id="IPR025241">
    <property type="entry name" value="DUF4190"/>
</dbReference>
<dbReference type="OrthoDB" id="6183992at2"/>
<feature type="domain" description="DUF4190" evidence="2">
    <location>
        <begin position="11"/>
        <end position="74"/>
    </location>
</feature>
<keyword evidence="4" id="KW-1185">Reference proteome</keyword>
<gene>
    <name evidence="3" type="ORF">N790_06965</name>
</gene>
<feature type="transmembrane region" description="Helical" evidence="1">
    <location>
        <begin position="12"/>
        <end position="36"/>
    </location>
</feature>
<dbReference type="eggNOG" id="ENOG5033A46">
    <property type="taxonomic scope" value="Bacteria"/>
</dbReference>
<dbReference type="Pfam" id="PF13828">
    <property type="entry name" value="DUF4190"/>
    <property type="match status" value="1"/>
</dbReference>
<reference evidence="3 4" key="1">
    <citation type="submission" date="2013-09" db="EMBL/GenBank/DDBJ databases">
        <title>Genome sequencing of Arenimonas malthae.</title>
        <authorList>
            <person name="Chen F."/>
            <person name="Wang G."/>
        </authorList>
    </citation>
    <scope>NUCLEOTIDE SEQUENCE [LARGE SCALE GENOMIC DNA]</scope>
    <source>
        <strain evidence="3 4">CC-JY-1</strain>
    </source>
</reference>
<accession>A0A091B5Y0</accession>
<comment type="caution">
    <text evidence="3">The sequence shown here is derived from an EMBL/GenBank/DDBJ whole genome shotgun (WGS) entry which is preliminary data.</text>
</comment>
<evidence type="ECO:0000259" key="2">
    <source>
        <dbReference type="Pfam" id="PF13828"/>
    </source>
</evidence>
<evidence type="ECO:0000313" key="3">
    <source>
        <dbReference type="EMBL" id="KFN48033.1"/>
    </source>
</evidence>
<proteinExistence type="predicted"/>
<dbReference type="STRING" id="1384054.N790_06965"/>
<dbReference type="AlphaFoldDB" id="A0A091B5Y0"/>
<organism evidence="3 4">
    <name type="scientific">Arenimonas malthae CC-JY-1</name>
    <dbReference type="NCBI Taxonomy" id="1384054"/>
    <lineage>
        <taxon>Bacteria</taxon>
        <taxon>Pseudomonadati</taxon>
        <taxon>Pseudomonadota</taxon>
        <taxon>Gammaproteobacteria</taxon>
        <taxon>Lysobacterales</taxon>
        <taxon>Lysobacteraceae</taxon>
        <taxon>Arenimonas</taxon>
    </lineage>
</organism>
<dbReference type="EMBL" id="AVCH01000154">
    <property type="protein sequence ID" value="KFN48033.1"/>
    <property type="molecule type" value="Genomic_DNA"/>
</dbReference>
<sequence>MNTTPRQTSALAITSLVTGVLGWTFLPLLGSLLAIITGHMARAEIRRAAGQMDGDGLAIAGLVLGWATVVVTVLTILAFILFFGGLAALLALLGASGNL</sequence>
<dbReference type="PATRIC" id="fig|1384054.3.peg.1405"/>
<feature type="transmembrane region" description="Helical" evidence="1">
    <location>
        <begin position="57"/>
        <end position="90"/>
    </location>
</feature>
<keyword evidence="1" id="KW-1133">Transmembrane helix</keyword>
<protein>
    <recommendedName>
        <fullName evidence="2">DUF4190 domain-containing protein</fullName>
    </recommendedName>
</protein>
<dbReference type="RefSeq" id="WP_043802829.1">
    <property type="nucleotide sequence ID" value="NZ_AVCH01000154.1"/>
</dbReference>
<name>A0A091B5Y0_9GAMM</name>
<dbReference type="Proteomes" id="UP000029392">
    <property type="component" value="Unassembled WGS sequence"/>
</dbReference>
<keyword evidence="1" id="KW-0472">Membrane</keyword>
<evidence type="ECO:0000256" key="1">
    <source>
        <dbReference type="SAM" id="Phobius"/>
    </source>
</evidence>